<dbReference type="Pfam" id="PF13855">
    <property type="entry name" value="LRR_8"/>
    <property type="match status" value="1"/>
</dbReference>
<dbReference type="Pfam" id="PF08263">
    <property type="entry name" value="LRRNT_2"/>
    <property type="match status" value="1"/>
</dbReference>
<dbReference type="InterPro" id="IPR032675">
    <property type="entry name" value="LRR_dom_sf"/>
</dbReference>
<proteinExistence type="predicted"/>
<keyword evidence="2 4" id="KW-0732">Signal</keyword>
<evidence type="ECO:0000313" key="6">
    <source>
        <dbReference type="EMBL" id="KAK4492894.1"/>
    </source>
</evidence>
<comment type="caution">
    <text evidence="6">The sequence shown here is derived from an EMBL/GenBank/DDBJ whole genome shotgun (WGS) entry which is preliminary data.</text>
</comment>
<keyword evidence="1" id="KW-0433">Leucine-rich repeat</keyword>
<reference evidence="6 7" key="1">
    <citation type="journal article" date="2023" name="bioRxiv">
        <title>Genome report: Whole genome sequence and annotation of Penstemon davidsonii.</title>
        <authorList>
            <person name="Ostevik K.L."/>
            <person name="Alabady M."/>
            <person name="Zhang M."/>
            <person name="Rausher M.D."/>
        </authorList>
    </citation>
    <scope>NUCLEOTIDE SEQUENCE [LARGE SCALE GENOMIC DNA]</scope>
    <source>
        <strain evidence="6">DNT005</strain>
        <tissue evidence="6">Whole leaf</tissue>
    </source>
</reference>
<dbReference type="EMBL" id="JAYDYQ010001086">
    <property type="protein sequence ID" value="KAK4492894.1"/>
    <property type="molecule type" value="Genomic_DNA"/>
</dbReference>
<feature type="domain" description="Leucine-rich repeat-containing N-terminal plant-type" evidence="5">
    <location>
        <begin position="28"/>
        <end position="68"/>
    </location>
</feature>
<evidence type="ECO:0000313" key="7">
    <source>
        <dbReference type="Proteomes" id="UP001291926"/>
    </source>
</evidence>
<dbReference type="InterPro" id="IPR013210">
    <property type="entry name" value="LRR_N_plant-typ"/>
</dbReference>
<dbReference type="InterPro" id="IPR053211">
    <property type="entry name" value="DNA_repair-toleration"/>
</dbReference>
<dbReference type="PANTHER" id="PTHR48060">
    <property type="entry name" value="DNA DAMAGE-REPAIR/TOLERATION PROTEIN DRT100"/>
    <property type="match status" value="1"/>
</dbReference>
<organism evidence="6 7">
    <name type="scientific">Penstemon davidsonii</name>
    <dbReference type="NCBI Taxonomy" id="160366"/>
    <lineage>
        <taxon>Eukaryota</taxon>
        <taxon>Viridiplantae</taxon>
        <taxon>Streptophyta</taxon>
        <taxon>Embryophyta</taxon>
        <taxon>Tracheophyta</taxon>
        <taxon>Spermatophyta</taxon>
        <taxon>Magnoliopsida</taxon>
        <taxon>eudicotyledons</taxon>
        <taxon>Gunneridae</taxon>
        <taxon>Pentapetalae</taxon>
        <taxon>asterids</taxon>
        <taxon>lamiids</taxon>
        <taxon>Lamiales</taxon>
        <taxon>Plantaginaceae</taxon>
        <taxon>Cheloneae</taxon>
        <taxon>Penstemon</taxon>
    </lineage>
</organism>
<gene>
    <name evidence="6" type="ORF">RD792_000219</name>
</gene>
<evidence type="ECO:0000256" key="1">
    <source>
        <dbReference type="ARBA" id="ARBA00022614"/>
    </source>
</evidence>
<evidence type="ECO:0000256" key="2">
    <source>
        <dbReference type="ARBA" id="ARBA00022729"/>
    </source>
</evidence>
<accession>A0ABR0DUI7</accession>
<feature type="chain" id="PRO_5045516663" description="Leucine-rich repeat-containing N-terminal plant-type domain-containing protein" evidence="4">
    <location>
        <begin position="22"/>
        <end position="259"/>
    </location>
</feature>
<dbReference type="InterPro" id="IPR001611">
    <property type="entry name" value="Leu-rich_rpt"/>
</dbReference>
<dbReference type="Proteomes" id="UP001291926">
    <property type="component" value="Unassembled WGS sequence"/>
</dbReference>
<name>A0ABR0DUI7_9LAMI</name>
<keyword evidence="3" id="KW-0677">Repeat</keyword>
<dbReference type="Pfam" id="PF00560">
    <property type="entry name" value="LRR_1"/>
    <property type="match status" value="4"/>
</dbReference>
<keyword evidence="7" id="KW-1185">Reference proteome</keyword>
<protein>
    <recommendedName>
        <fullName evidence="5">Leucine-rich repeat-containing N-terminal plant-type domain-containing protein</fullName>
    </recommendedName>
</protein>
<feature type="signal peptide" evidence="4">
    <location>
        <begin position="1"/>
        <end position="21"/>
    </location>
</feature>
<evidence type="ECO:0000256" key="3">
    <source>
        <dbReference type="ARBA" id="ARBA00022737"/>
    </source>
</evidence>
<dbReference type="SUPFAM" id="SSF52058">
    <property type="entry name" value="L domain-like"/>
    <property type="match status" value="1"/>
</dbReference>
<evidence type="ECO:0000256" key="4">
    <source>
        <dbReference type="SAM" id="SignalP"/>
    </source>
</evidence>
<dbReference type="Gene3D" id="3.80.10.10">
    <property type="entry name" value="Ribonuclease Inhibitor"/>
    <property type="match status" value="2"/>
</dbReference>
<evidence type="ECO:0000259" key="5">
    <source>
        <dbReference type="Pfam" id="PF08263"/>
    </source>
</evidence>
<dbReference type="PANTHER" id="PTHR48060:SF21">
    <property type="entry name" value="L DOMAIN-LIKE PROTEIN"/>
    <property type="match status" value="1"/>
</dbReference>
<sequence length="259" mass="28703">MGKQATIFLIFFYLMKVLCLAASPLNSSTDEHSLLAIKAHITFDANNILASNWSEGTDFCTWIGVSCSRRRPRVAVLNLFNMSLEGTIAKEIGNLSFLTYLVIRNNSFNGVIPDEIGSLRRLRSVRMSHNQLSGEIPLSFGFLTNLEYLSIEGNHLTGTIPWNIFNISSLQKIAFTGNQLYGTLPNDMCYHLPKLDGLYLSFNQLTGDILTSLSACSQLNTLSLSDNNFTGAIPMQMGNLSQLQRLYLSSNKLSGESLN</sequence>